<dbReference type="EMBL" id="JANRMS010001052">
    <property type="protein sequence ID" value="KAJ3531540.1"/>
    <property type="molecule type" value="Genomic_DNA"/>
</dbReference>
<organism evidence="1 2">
    <name type="scientific">Fusarium decemcellulare</name>
    <dbReference type="NCBI Taxonomy" id="57161"/>
    <lineage>
        <taxon>Eukaryota</taxon>
        <taxon>Fungi</taxon>
        <taxon>Dikarya</taxon>
        <taxon>Ascomycota</taxon>
        <taxon>Pezizomycotina</taxon>
        <taxon>Sordariomycetes</taxon>
        <taxon>Hypocreomycetidae</taxon>
        <taxon>Hypocreales</taxon>
        <taxon>Nectriaceae</taxon>
        <taxon>Fusarium</taxon>
        <taxon>Fusarium decemcellulare species complex</taxon>
    </lineage>
</organism>
<gene>
    <name evidence="1" type="ORF">NM208_g8833</name>
</gene>
<sequence length="488" mass="55748">MSDDEDFMQEYDFEYEEDDDEDSGDVDIENKYYNAKQLKLSDPGDAIAEFLGIPPLEEEKGEWGFKGLKQAIKLEFKLGQYDKRQAAEHYAELLTYVKSAVTRNYSEKSINNMLDYIEKGADGPGAVRCMEQFYSLTLQSFQSTNNERLWLKTNIKLAKLLLDRKEYTAVSKKLRELHKSCQREDGSDDPSKGTYSLEIYALEIQMFAETKNNKQLKALYQRALKVKSAVPHPRIMGIIRECGGKMHMSEENWKEAQSDFFESFRNYDEAGSLQRIQVLKYLLLTTMLMKSNINPFDSQETKPYKTDPRISAMTELVDAYQRDDVHTYEKVLQRNQDILDDSFIAENIDEVTRNMRTKGVIKLIAPYTRMKLAWIAKQLKISEPEVQDILGFLIIDGKIKGRVNQQQGLLEITSNADQERITALRGLTTSISELFSTIFRDGDGFRNVEHSAGEDQGVDIQGLPIGKGVGRGGPQHRGKKGKGTPAWV</sequence>
<keyword evidence="2" id="KW-1185">Reference proteome</keyword>
<protein>
    <submittedName>
        <fullName evidence="1">Uncharacterized protein</fullName>
    </submittedName>
</protein>
<evidence type="ECO:0000313" key="2">
    <source>
        <dbReference type="Proteomes" id="UP001148629"/>
    </source>
</evidence>
<dbReference type="Proteomes" id="UP001148629">
    <property type="component" value="Unassembled WGS sequence"/>
</dbReference>
<name>A0ACC1S3T7_9HYPO</name>
<accession>A0ACC1S3T7</accession>
<proteinExistence type="predicted"/>
<evidence type="ECO:0000313" key="1">
    <source>
        <dbReference type="EMBL" id="KAJ3531540.1"/>
    </source>
</evidence>
<comment type="caution">
    <text evidence="1">The sequence shown here is derived from an EMBL/GenBank/DDBJ whole genome shotgun (WGS) entry which is preliminary data.</text>
</comment>
<reference evidence="1" key="1">
    <citation type="submission" date="2022-08" db="EMBL/GenBank/DDBJ databases">
        <title>Genome Sequence of Fusarium decemcellulare.</title>
        <authorList>
            <person name="Buettner E."/>
        </authorList>
    </citation>
    <scope>NUCLEOTIDE SEQUENCE</scope>
    <source>
        <strain evidence="1">Babe19</strain>
    </source>
</reference>